<organism evidence="12 13">
    <name type="scientific">Thermobifida fusca TM51</name>
    <dbReference type="NCBI Taxonomy" id="1169414"/>
    <lineage>
        <taxon>Bacteria</taxon>
        <taxon>Bacillati</taxon>
        <taxon>Actinomycetota</taxon>
        <taxon>Actinomycetes</taxon>
        <taxon>Streptosporangiales</taxon>
        <taxon>Nocardiopsidaceae</taxon>
        <taxon>Thermobifida</taxon>
    </lineage>
</organism>
<comment type="caution">
    <text evidence="12">The sequence shown here is derived from an EMBL/GenBank/DDBJ whole genome shotgun (WGS) entry which is preliminary data.</text>
</comment>
<evidence type="ECO:0000256" key="6">
    <source>
        <dbReference type="ARBA" id="ARBA00022692"/>
    </source>
</evidence>
<dbReference type="Pfam" id="PF00528">
    <property type="entry name" value="BPD_transp_1"/>
    <property type="match status" value="1"/>
</dbReference>
<dbReference type="SUPFAM" id="SSF160964">
    <property type="entry name" value="MalF N-terminal region-like"/>
    <property type="match status" value="1"/>
</dbReference>
<dbReference type="GO" id="GO:0042956">
    <property type="term" value="P:maltodextrin transmembrane transport"/>
    <property type="evidence" value="ECO:0007669"/>
    <property type="project" value="TreeGrafter"/>
</dbReference>
<evidence type="ECO:0000256" key="9">
    <source>
        <dbReference type="RuleBase" id="RU363032"/>
    </source>
</evidence>
<accession>A0A9P2TBI6</accession>
<dbReference type="PANTHER" id="PTHR47314:SF1">
    <property type="entry name" value="MALTOSE_MALTODEXTRIN TRANSPORT SYSTEM PERMEASE PROTEIN MALF"/>
    <property type="match status" value="1"/>
</dbReference>
<dbReference type="InterPro" id="IPR035277">
    <property type="entry name" value="MalF_N"/>
</dbReference>
<keyword evidence="8 9" id="KW-0472">Membrane</keyword>
<dbReference type="InterPro" id="IPR032550">
    <property type="entry name" value="TM_PBP2_N"/>
</dbReference>
<keyword evidence="7 9" id="KW-1133">Transmembrane helix</keyword>
<name>A0A9P2TBI6_THEFU</name>
<dbReference type="InterPro" id="IPR035906">
    <property type="entry name" value="MetI-like_sf"/>
</dbReference>
<feature type="transmembrane region" description="Helical" evidence="9">
    <location>
        <begin position="41"/>
        <end position="63"/>
    </location>
</feature>
<evidence type="ECO:0000313" key="12">
    <source>
        <dbReference type="EMBL" id="EOR71982.1"/>
    </source>
</evidence>
<dbReference type="RefSeq" id="WP_016188367.1">
    <property type="nucleotide sequence ID" value="NZ_AOSG01000022.1"/>
</dbReference>
<keyword evidence="3 9" id="KW-0813">Transport</keyword>
<dbReference type="CDD" id="cd06261">
    <property type="entry name" value="TM_PBP2"/>
    <property type="match status" value="1"/>
</dbReference>
<comment type="similarity">
    <text evidence="2 10">Belongs to the binding-protein-dependent transport system permease family. MalFG subfamily.</text>
</comment>
<comment type="subcellular location">
    <subcellularLocation>
        <location evidence="1 9">Cell membrane</location>
        <topology evidence="1 9">Multi-pass membrane protein</topology>
    </subcellularLocation>
</comment>
<feature type="domain" description="ABC transmembrane type-1" evidence="11">
    <location>
        <begin position="318"/>
        <end position="537"/>
    </location>
</feature>
<evidence type="ECO:0000256" key="7">
    <source>
        <dbReference type="ARBA" id="ARBA00022989"/>
    </source>
</evidence>
<feature type="transmembrane region" description="Helical" evidence="9">
    <location>
        <begin position="318"/>
        <end position="342"/>
    </location>
</feature>
<proteinExistence type="inferred from homology"/>
<dbReference type="Proteomes" id="UP000014184">
    <property type="component" value="Unassembled WGS sequence"/>
</dbReference>
<dbReference type="Gene3D" id="1.20.58.370">
    <property type="entry name" value="MalF N-terminal region-like"/>
    <property type="match status" value="1"/>
</dbReference>
<keyword evidence="5 10" id="KW-0762">Sugar transport</keyword>
<evidence type="ECO:0000256" key="3">
    <source>
        <dbReference type="ARBA" id="ARBA00022448"/>
    </source>
</evidence>
<dbReference type="AlphaFoldDB" id="A0A9P2TBI6"/>
<comment type="function">
    <text evidence="10">Part of the ABC transporter complex MalEFGK involved in maltose/maltodextrin import. Probably responsible for the translocation of the substrate across the membrane.</text>
</comment>
<dbReference type="EMBL" id="AOSG01000022">
    <property type="protein sequence ID" value="EOR71982.1"/>
    <property type="molecule type" value="Genomic_DNA"/>
</dbReference>
<feature type="transmembrane region" description="Helical" evidence="9">
    <location>
        <begin position="354"/>
        <end position="374"/>
    </location>
</feature>
<feature type="transmembrane region" description="Helical" evidence="9">
    <location>
        <begin position="405"/>
        <end position="426"/>
    </location>
</feature>
<dbReference type="Pfam" id="PF16296">
    <property type="entry name" value="TM_PBP2_N"/>
    <property type="match status" value="1"/>
</dbReference>
<feature type="transmembrane region" description="Helical" evidence="9">
    <location>
        <begin position="96"/>
        <end position="116"/>
    </location>
</feature>
<dbReference type="PROSITE" id="PS50928">
    <property type="entry name" value="ABC_TM1"/>
    <property type="match status" value="1"/>
</dbReference>
<dbReference type="GO" id="GO:1990060">
    <property type="term" value="C:maltose transport complex"/>
    <property type="evidence" value="ECO:0007669"/>
    <property type="project" value="TreeGrafter"/>
</dbReference>
<evidence type="ECO:0000259" key="11">
    <source>
        <dbReference type="PROSITE" id="PS50928"/>
    </source>
</evidence>
<sequence>MRPSPSRSAVDPRWLATPSRAPARRAPAPTSHVRGEPTTSLLGLVVKIGALGLAAALAVWAAFPLIEAANWVGVGIVAAVTALIFYVYLSPRHVPLKYLLPGTLLLIAFQILPVLYTVSTSVTNFGDGHRGDKEQAIAAIEAYSVVRTPDSPQYTLTVAADGAPDTGDLVFLLTAADGTVYAGDADGLTPLDPDDLTREASGKIVDAEGYTVLTTAQINERSDEIADFAVPTGDGTGIRSSGLSMAYEGQATRTYQEDCDCIVDSVTGVTYTADNVNGSFVSDDGQRLLQGWRVNVGFDNFLRFVTDPATGASFLSILAWNIGFAAGTTLLVFVVGLGLALLMHTRTPLRGRTLYRILLVLPYAMPSFAMLLLWRDMFNTDFGLINRVLGLDVNWLGNAWTARGSILLVNTWLGFPYMFLVATGALQSIPRELEQAARIDGAGAWQAFRHVTLPLLMIAMTPILVSTFAFNFNNFNAIWLTTAGGPFSPDNPLAGATDLLITYTFRLAFGGQGAQYGFASAVSVLIFLIVALLSLISLRQSRSLEEVNR</sequence>
<evidence type="ECO:0000256" key="1">
    <source>
        <dbReference type="ARBA" id="ARBA00004651"/>
    </source>
</evidence>
<evidence type="ECO:0000256" key="5">
    <source>
        <dbReference type="ARBA" id="ARBA00022597"/>
    </source>
</evidence>
<evidence type="ECO:0000256" key="2">
    <source>
        <dbReference type="ARBA" id="ARBA00009047"/>
    </source>
</evidence>
<protein>
    <recommendedName>
        <fullName evidence="10">Maltose/maltodextrin transport system permease protein</fullName>
    </recommendedName>
</protein>
<dbReference type="Gene3D" id="1.10.3720.10">
    <property type="entry name" value="MetI-like"/>
    <property type="match status" value="1"/>
</dbReference>
<evidence type="ECO:0000313" key="13">
    <source>
        <dbReference type="Proteomes" id="UP000014184"/>
    </source>
</evidence>
<dbReference type="SUPFAM" id="SSF161098">
    <property type="entry name" value="MetI-like"/>
    <property type="match status" value="1"/>
</dbReference>
<keyword evidence="13" id="KW-1185">Reference proteome</keyword>
<keyword evidence="4 10" id="KW-1003">Cell membrane</keyword>
<reference evidence="12 13" key="1">
    <citation type="journal article" date="2013" name="Genome Announc.">
        <title>Draft Genome Sequence of the Lignocellulose Decomposer Thermobifida fusca Strain TM51.</title>
        <authorList>
            <person name="Toth A."/>
            <person name="Barna T."/>
            <person name="Nagy I."/>
            <person name="Horvath B."/>
            <person name="Nagy I."/>
            <person name="Tancsics A."/>
            <person name="Kriszt B."/>
            <person name="Baka E."/>
            <person name="Fekete C."/>
            <person name="Kukolya J."/>
        </authorList>
    </citation>
    <scope>NUCLEOTIDE SEQUENCE [LARGE SCALE GENOMIC DNA]</scope>
    <source>
        <strain evidence="12 13">TM51</strain>
    </source>
</reference>
<feature type="transmembrane region" description="Helical" evidence="9">
    <location>
        <begin position="516"/>
        <end position="536"/>
    </location>
</feature>
<evidence type="ECO:0000256" key="4">
    <source>
        <dbReference type="ARBA" id="ARBA00022475"/>
    </source>
</evidence>
<evidence type="ECO:0000256" key="8">
    <source>
        <dbReference type="ARBA" id="ARBA00023136"/>
    </source>
</evidence>
<evidence type="ECO:0000256" key="10">
    <source>
        <dbReference type="RuleBase" id="RU367050"/>
    </source>
</evidence>
<keyword evidence="6 9" id="KW-0812">Transmembrane</keyword>
<dbReference type="InterPro" id="IPR000515">
    <property type="entry name" value="MetI-like"/>
</dbReference>
<dbReference type="Gene3D" id="3.10.650.10">
    <property type="entry name" value="MalF N-terminal region-like"/>
    <property type="match status" value="1"/>
</dbReference>
<feature type="transmembrane region" description="Helical" evidence="9">
    <location>
        <begin position="447"/>
        <end position="470"/>
    </location>
</feature>
<feature type="transmembrane region" description="Helical" evidence="9">
    <location>
        <begin position="69"/>
        <end position="89"/>
    </location>
</feature>
<dbReference type="GO" id="GO:0015423">
    <property type="term" value="F:ABC-type maltose transporter activity"/>
    <property type="evidence" value="ECO:0007669"/>
    <property type="project" value="TreeGrafter"/>
</dbReference>
<gene>
    <name evidence="12" type="ORF">TM51_04533</name>
</gene>
<dbReference type="PANTHER" id="PTHR47314">
    <property type="entry name" value="MALTOSE/MALTODEXTRIN TRANSPORT SYSTEM PERMEASE PROTEIN MALF"/>
    <property type="match status" value="1"/>
</dbReference>